<feature type="compositionally biased region" description="Pro residues" evidence="2">
    <location>
        <begin position="196"/>
        <end position="206"/>
    </location>
</feature>
<evidence type="ECO:0000259" key="3">
    <source>
        <dbReference type="PROSITE" id="PS50174"/>
    </source>
</evidence>
<evidence type="ECO:0000256" key="2">
    <source>
        <dbReference type="SAM" id="MobiDB-lite"/>
    </source>
</evidence>
<sequence length="414" mass="46265">MLLYHLRKGEIAAKMEKGKNVEIKMTEESLRMKLHRLKQEIRKMGERGIELELATATAQAKSAALDAELAAKMARYAVINEETVAMRKEHDAFNNDITMRLQKLHGKYPFFNQEATNNLKGLQIPFPAKAHKRKAAMGDNNEEIDLTDVVVAQPVLADQNELILQLMQQIAEMRVEMQRKQDLPSPIFVVNAQPDGRPPAQIPPPNVEQAQNPPSSPARYIHPVGPKPVDTSSKFYRPDQKCAYHSNSVGHDTEDCINLKHNIQDLNDQNVLVNATGDDLASQPPMPSVYKMIATIMLQSGFEPGFGLGKNFQGIVEPIQIPTKGAKFGLGYVPTDADEVEIKNKNIDQALAKPIPHLYQSFPIRENFNDGGLREGICGLLRRLMRSSMERLGHQASVMQNLMSNCRTGPPHRS</sequence>
<dbReference type="PaxDb" id="4113-PGSC0003DMT400058551"/>
<reference evidence="5" key="1">
    <citation type="journal article" date="2011" name="Nature">
        <title>Genome sequence and analysis of the tuber crop potato.</title>
        <authorList>
            <consortium name="The Potato Genome Sequencing Consortium"/>
        </authorList>
    </citation>
    <scope>NUCLEOTIDE SEQUENCE [LARGE SCALE GENOMIC DNA]</scope>
    <source>
        <strain evidence="5">cv. DM1-3 516 R44</strain>
    </source>
</reference>
<name>M1C2V0_SOLTU</name>
<accession>M1C2V0</accession>
<dbReference type="Pfam" id="PF01585">
    <property type="entry name" value="G-patch"/>
    <property type="match status" value="1"/>
</dbReference>
<evidence type="ECO:0000256" key="1">
    <source>
        <dbReference type="SAM" id="Coils"/>
    </source>
</evidence>
<dbReference type="PROSITE" id="PS50174">
    <property type="entry name" value="G_PATCH"/>
    <property type="match status" value="1"/>
</dbReference>
<protein>
    <recommendedName>
        <fullName evidence="3">G-patch domain-containing protein</fullName>
    </recommendedName>
</protein>
<proteinExistence type="predicted"/>
<dbReference type="PANTHER" id="PTHR32108">
    <property type="entry name" value="DNA-DIRECTED RNA POLYMERASE SUBUNIT ALPHA"/>
    <property type="match status" value="1"/>
</dbReference>
<dbReference type="Gramene" id="PGSC0003DMT400058551">
    <property type="protein sequence ID" value="PGSC0003DMT400058551"/>
    <property type="gene ID" value="PGSC0003DMG400022745"/>
</dbReference>
<reference evidence="4" key="2">
    <citation type="submission" date="2015-06" db="UniProtKB">
        <authorList>
            <consortium name="EnsemblPlants"/>
        </authorList>
    </citation>
    <scope>IDENTIFICATION</scope>
    <source>
        <strain evidence="4">DM1-3 516 R44</strain>
    </source>
</reference>
<keyword evidence="1" id="KW-0175">Coiled coil</keyword>
<dbReference type="Proteomes" id="UP000011115">
    <property type="component" value="Unassembled WGS sequence"/>
</dbReference>
<dbReference type="InParanoid" id="M1C2V0"/>
<organism evidence="4 5">
    <name type="scientific">Solanum tuberosum</name>
    <name type="common">Potato</name>
    <dbReference type="NCBI Taxonomy" id="4113"/>
    <lineage>
        <taxon>Eukaryota</taxon>
        <taxon>Viridiplantae</taxon>
        <taxon>Streptophyta</taxon>
        <taxon>Embryophyta</taxon>
        <taxon>Tracheophyta</taxon>
        <taxon>Spermatophyta</taxon>
        <taxon>Magnoliopsida</taxon>
        <taxon>eudicotyledons</taxon>
        <taxon>Gunneridae</taxon>
        <taxon>Pentapetalae</taxon>
        <taxon>asterids</taxon>
        <taxon>lamiids</taxon>
        <taxon>Solanales</taxon>
        <taxon>Solanaceae</taxon>
        <taxon>Solanoideae</taxon>
        <taxon>Solaneae</taxon>
        <taxon>Solanum</taxon>
    </lineage>
</organism>
<feature type="region of interest" description="Disordered" evidence="2">
    <location>
        <begin position="194"/>
        <end position="225"/>
    </location>
</feature>
<dbReference type="SMART" id="SM00443">
    <property type="entry name" value="G_patch"/>
    <property type="match status" value="1"/>
</dbReference>
<feature type="domain" description="G-patch" evidence="3">
    <location>
        <begin position="296"/>
        <end position="335"/>
    </location>
</feature>
<dbReference type="HOGENOM" id="CLU_664629_0_0_1"/>
<keyword evidence="5" id="KW-1185">Reference proteome</keyword>
<dbReference type="GO" id="GO:0003676">
    <property type="term" value="F:nucleic acid binding"/>
    <property type="evidence" value="ECO:0007669"/>
    <property type="project" value="InterPro"/>
</dbReference>
<dbReference type="EnsemblPlants" id="PGSC0003DMT400058551">
    <property type="protein sequence ID" value="PGSC0003DMT400058551"/>
    <property type="gene ID" value="PGSC0003DMG400022745"/>
</dbReference>
<evidence type="ECO:0000313" key="5">
    <source>
        <dbReference type="Proteomes" id="UP000011115"/>
    </source>
</evidence>
<evidence type="ECO:0000313" key="4">
    <source>
        <dbReference type="EnsemblPlants" id="PGSC0003DMT400058551"/>
    </source>
</evidence>
<dbReference type="AlphaFoldDB" id="M1C2V0"/>
<dbReference type="eggNOG" id="ENOG502SEYB">
    <property type="taxonomic scope" value="Eukaryota"/>
</dbReference>
<dbReference type="InterPro" id="IPR000467">
    <property type="entry name" value="G_patch_dom"/>
</dbReference>
<dbReference type="PANTHER" id="PTHR32108:SF6">
    <property type="entry name" value="GAG-PRO"/>
    <property type="match status" value="1"/>
</dbReference>
<feature type="coiled-coil region" evidence="1">
    <location>
        <begin position="156"/>
        <end position="183"/>
    </location>
</feature>